<dbReference type="EMBL" id="CM001747">
    <property type="protein sequence ID" value="KJB48585.1"/>
    <property type="molecule type" value="Genomic_DNA"/>
</dbReference>
<evidence type="ECO:0008006" key="4">
    <source>
        <dbReference type="Google" id="ProtNLM"/>
    </source>
</evidence>
<dbReference type="AlphaFoldDB" id="A0A0D2TZ54"/>
<feature type="signal peptide" evidence="1">
    <location>
        <begin position="1"/>
        <end position="20"/>
    </location>
</feature>
<evidence type="ECO:0000313" key="2">
    <source>
        <dbReference type="EMBL" id="KJB48585.1"/>
    </source>
</evidence>
<protein>
    <recommendedName>
        <fullName evidence="4">Secreted protein</fullName>
    </recommendedName>
</protein>
<dbReference type="Proteomes" id="UP000032304">
    <property type="component" value="Chromosome 8"/>
</dbReference>
<name>A0A0D2TZ54_GOSRA</name>
<accession>A0A0D2TZ54</accession>
<evidence type="ECO:0000256" key="1">
    <source>
        <dbReference type="SAM" id="SignalP"/>
    </source>
</evidence>
<proteinExistence type="predicted"/>
<gene>
    <name evidence="2" type="ORF">B456_008G076400</name>
</gene>
<keyword evidence="1" id="KW-0732">Signal</keyword>
<reference evidence="2 3" key="1">
    <citation type="journal article" date="2012" name="Nature">
        <title>Repeated polyploidization of Gossypium genomes and the evolution of spinnable cotton fibres.</title>
        <authorList>
            <person name="Paterson A.H."/>
            <person name="Wendel J.F."/>
            <person name="Gundlach H."/>
            <person name="Guo H."/>
            <person name="Jenkins J."/>
            <person name="Jin D."/>
            <person name="Llewellyn D."/>
            <person name="Showmaker K.C."/>
            <person name="Shu S."/>
            <person name="Udall J."/>
            <person name="Yoo M.J."/>
            <person name="Byers R."/>
            <person name="Chen W."/>
            <person name="Doron-Faigenboim A."/>
            <person name="Duke M.V."/>
            <person name="Gong L."/>
            <person name="Grimwood J."/>
            <person name="Grover C."/>
            <person name="Grupp K."/>
            <person name="Hu G."/>
            <person name="Lee T.H."/>
            <person name="Li J."/>
            <person name="Lin L."/>
            <person name="Liu T."/>
            <person name="Marler B.S."/>
            <person name="Page J.T."/>
            <person name="Roberts A.W."/>
            <person name="Romanel E."/>
            <person name="Sanders W.S."/>
            <person name="Szadkowski E."/>
            <person name="Tan X."/>
            <person name="Tang H."/>
            <person name="Xu C."/>
            <person name="Wang J."/>
            <person name="Wang Z."/>
            <person name="Zhang D."/>
            <person name="Zhang L."/>
            <person name="Ashrafi H."/>
            <person name="Bedon F."/>
            <person name="Bowers J.E."/>
            <person name="Brubaker C.L."/>
            <person name="Chee P.W."/>
            <person name="Das S."/>
            <person name="Gingle A.R."/>
            <person name="Haigler C.H."/>
            <person name="Harker D."/>
            <person name="Hoffmann L.V."/>
            <person name="Hovav R."/>
            <person name="Jones D.C."/>
            <person name="Lemke C."/>
            <person name="Mansoor S."/>
            <person name="ur Rahman M."/>
            <person name="Rainville L.N."/>
            <person name="Rambani A."/>
            <person name="Reddy U.K."/>
            <person name="Rong J.K."/>
            <person name="Saranga Y."/>
            <person name="Scheffler B.E."/>
            <person name="Scheffler J.A."/>
            <person name="Stelly D.M."/>
            <person name="Triplett B.A."/>
            <person name="Van Deynze A."/>
            <person name="Vaslin M.F."/>
            <person name="Waghmare V.N."/>
            <person name="Walford S.A."/>
            <person name="Wright R.J."/>
            <person name="Zaki E.A."/>
            <person name="Zhang T."/>
            <person name="Dennis E.S."/>
            <person name="Mayer K.F."/>
            <person name="Peterson D.G."/>
            <person name="Rokhsar D.S."/>
            <person name="Wang X."/>
            <person name="Schmutz J."/>
        </authorList>
    </citation>
    <scope>NUCLEOTIDE SEQUENCE [LARGE SCALE GENOMIC DNA]</scope>
</reference>
<organism evidence="2 3">
    <name type="scientific">Gossypium raimondii</name>
    <name type="common">Peruvian cotton</name>
    <name type="synonym">Gossypium klotzschianum subsp. raimondii</name>
    <dbReference type="NCBI Taxonomy" id="29730"/>
    <lineage>
        <taxon>Eukaryota</taxon>
        <taxon>Viridiplantae</taxon>
        <taxon>Streptophyta</taxon>
        <taxon>Embryophyta</taxon>
        <taxon>Tracheophyta</taxon>
        <taxon>Spermatophyta</taxon>
        <taxon>Magnoliopsida</taxon>
        <taxon>eudicotyledons</taxon>
        <taxon>Gunneridae</taxon>
        <taxon>Pentapetalae</taxon>
        <taxon>rosids</taxon>
        <taxon>malvids</taxon>
        <taxon>Malvales</taxon>
        <taxon>Malvaceae</taxon>
        <taxon>Malvoideae</taxon>
        <taxon>Gossypium</taxon>
    </lineage>
</organism>
<keyword evidence="3" id="KW-1185">Reference proteome</keyword>
<sequence length="81" mass="9367">MLCIVIMFLCLNSWVGHRYGLHVKSKLLSCFCYKGSQFIDGKLLGELIEHPKFTRFCWICNGKFHALNRVSYVKVTPSLNL</sequence>
<feature type="chain" id="PRO_5002268205" description="Secreted protein" evidence="1">
    <location>
        <begin position="21"/>
        <end position="81"/>
    </location>
</feature>
<dbReference type="Gramene" id="KJB48585">
    <property type="protein sequence ID" value="KJB48585"/>
    <property type="gene ID" value="B456_008G076400"/>
</dbReference>
<evidence type="ECO:0000313" key="3">
    <source>
        <dbReference type="Proteomes" id="UP000032304"/>
    </source>
</evidence>